<sequence length="381" mass="44152">MASYLKPVDTYFTRKLVRTEKLYELISKHRIFDLSLFTRSSPDVVQEISSQYSGEEIKNCISKYAAQLKYESWRDKITSGKEGLAYRWQAMDNFLRNDQSRGAIHAEFDENPFGNLKAGTLFLLRISQANNFPMFYNTIEDILSQYSTIDLVALQGSRSDSGAGMVADMLMRYVPHLSVHEDLYLPKVPPTITMETASKKLHECRYLSIDVEHTPINGCFYPNFDFMKNRHMLTPSIIICLEDVWDGELEQSQIYEMNYSVTDNDYRIMCIIAGTERPVQLTPFHYITALSIEQMNQNQATPMTIEDIDILIANFATLFKQYRSTVLYNIQLDNMTMDNTFNIVKKHTSVLDNIPNDVLVQLESYITQNELMTLRERSKRT</sequence>
<protein>
    <recommendedName>
        <fullName evidence="1">F-box domain-containing protein</fullName>
    </recommendedName>
</protein>
<proteinExistence type="predicted"/>
<accession>A0AAE8Y2B4</accession>
<dbReference type="PROSITE" id="PS50181">
    <property type="entry name" value="FBOX"/>
    <property type="match status" value="1"/>
</dbReference>
<organism evidence="2 3">
    <name type="scientific">Crangon crangon nudivirus</name>
    <dbReference type="NCBI Taxonomy" id="2880838"/>
    <lineage>
        <taxon>Viruses</taxon>
        <taxon>Viruses incertae sedis</taxon>
        <taxon>Naldaviricetes</taxon>
        <taxon>Lefavirales</taxon>
        <taxon>Nudiviridae</taxon>
        <taxon>Gammanudivirus</taxon>
        <taxon>Gammanudivirus cracrangonis</taxon>
    </lineage>
</organism>
<dbReference type="InterPro" id="IPR001810">
    <property type="entry name" value="F-box_dom"/>
</dbReference>
<keyword evidence="3" id="KW-1185">Reference proteome</keyword>
<dbReference type="EMBL" id="MZ311577">
    <property type="protein sequence ID" value="UBZ25502.1"/>
    <property type="molecule type" value="Genomic_DNA"/>
</dbReference>
<feature type="domain" description="F-box" evidence="1">
    <location>
        <begin position="348"/>
        <end position="381"/>
    </location>
</feature>
<gene>
    <name evidence="2" type="ORF">CcNV_018</name>
</gene>
<name>A0AAE8Y2B4_9VIRU</name>
<evidence type="ECO:0000313" key="3">
    <source>
        <dbReference type="Proteomes" id="UP000831195"/>
    </source>
</evidence>
<evidence type="ECO:0000259" key="1">
    <source>
        <dbReference type="PROSITE" id="PS50181"/>
    </source>
</evidence>
<reference evidence="2" key="1">
    <citation type="journal article" date="2021" name="Viruses">
        <title>Identification and Full Characterisation of Two Novel Crustacean Infecting Members of the Family Nudiviridae Provides Support for Two Subfamilies.</title>
        <authorList>
            <person name="Bateman K.S."/>
            <person name="Kerr R."/>
            <person name="Stentiford G.D."/>
            <person name="Bean T.P."/>
            <person name="Hooper C."/>
            <person name="Van Eynde B."/>
            <person name="Delbare D."/>
            <person name="Bojko J."/>
            <person name="Christiaens O."/>
            <person name="Taning C.N.T."/>
            <person name="Smagghe G."/>
            <person name="van Oers M.M."/>
            <person name="van Aerle R."/>
        </authorList>
    </citation>
    <scope>NUCLEOTIDE SEQUENCE</scope>
    <source>
        <strain evidence="2">AN1</strain>
    </source>
</reference>
<evidence type="ECO:0000313" key="2">
    <source>
        <dbReference type="EMBL" id="UBZ25502.1"/>
    </source>
</evidence>
<dbReference type="Proteomes" id="UP000831195">
    <property type="component" value="Segment"/>
</dbReference>